<proteinExistence type="predicted"/>
<accession>A0A8S9S6G0</accession>
<sequence length="168" mass="18703">MANPFIMLAVLKYGRCSASQKLPNDKEFESRSNQAERNHLRWSFAERLLCQIPRRCVNVALTDLDGVEDRLFQQQLFRRFQNLEPCSACAAVKILSLASVCAAVFFLSLLPMQTLLLNLQTLASLFSANQKHLEPMLKIPSLICCDSMARPGGDAAFLGSDSQFSCGL</sequence>
<organism evidence="1 2">
    <name type="scientific">Brassica cretica</name>
    <name type="common">Mustard</name>
    <dbReference type="NCBI Taxonomy" id="69181"/>
    <lineage>
        <taxon>Eukaryota</taxon>
        <taxon>Viridiplantae</taxon>
        <taxon>Streptophyta</taxon>
        <taxon>Embryophyta</taxon>
        <taxon>Tracheophyta</taxon>
        <taxon>Spermatophyta</taxon>
        <taxon>Magnoliopsida</taxon>
        <taxon>eudicotyledons</taxon>
        <taxon>Gunneridae</taxon>
        <taxon>Pentapetalae</taxon>
        <taxon>rosids</taxon>
        <taxon>malvids</taxon>
        <taxon>Brassicales</taxon>
        <taxon>Brassicaceae</taxon>
        <taxon>Brassiceae</taxon>
        <taxon>Brassica</taxon>
    </lineage>
</organism>
<evidence type="ECO:0000313" key="1">
    <source>
        <dbReference type="EMBL" id="KAF3588353.1"/>
    </source>
</evidence>
<name>A0A8S9S6G0_BRACR</name>
<reference evidence="1" key="1">
    <citation type="submission" date="2019-12" db="EMBL/GenBank/DDBJ databases">
        <title>Genome sequencing and annotation of Brassica cretica.</title>
        <authorList>
            <person name="Studholme D.J."/>
            <person name="Sarris P."/>
        </authorList>
    </citation>
    <scope>NUCLEOTIDE SEQUENCE</scope>
    <source>
        <strain evidence="1">PFS-109/04</strain>
        <tissue evidence="1">Leaf</tissue>
    </source>
</reference>
<dbReference type="AlphaFoldDB" id="A0A8S9S6G0"/>
<dbReference type="EMBL" id="QGKX02000088">
    <property type="protein sequence ID" value="KAF3588353.1"/>
    <property type="molecule type" value="Genomic_DNA"/>
</dbReference>
<dbReference type="Proteomes" id="UP000712600">
    <property type="component" value="Unassembled WGS sequence"/>
</dbReference>
<evidence type="ECO:0000313" key="2">
    <source>
        <dbReference type="Proteomes" id="UP000712600"/>
    </source>
</evidence>
<gene>
    <name evidence="1" type="ORF">F2Q69_00028650</name>
</gene>
<comment type="caution">
    <text evidence="1">The sequence shown here is derived from an EMBL/GenBank/DDBJ whole genome shotgun (WGS) entry which is preliminary data.</text>
</comment>
<protein>
    <submittedName>
        <fullName evidence="1">Uncharacterized protein</fullName>
    </submittedName>
</protein>